<keyword evidence="6 8" id="KW-1133">Transmembrane helix</keyword>
<comment type="caution">
    <text evidence="10">The sequence shown here is derived from an EMBL/GenBank/DDBJ whole genome shotgun (WGS) entry which is preliminary data.</text>
</comment>
<proteinExistence type="predicted"/>
<dbReference type="GO" id="GO:0016787">
    <property type="term" value="F:hydrolase activity"/>
    <property type="evidence" value="ECO:0007669"/>
    <property type="project" value="UniProtKB-KW"/>
</dbReference>
<evidence type="ECO:0000256" key="8">
    <source>
        <dbReference type="SAM" id="Phobius"/>
    </source>
</evidence>
<feature type="transmembrane region" description="Helical" evidence="8">
    <location>
        <begin position="191"/>
        <end position="209"/>
    </location>
</feature>
<dbReference type="NCBIfam" id="TIGR03109">
    <property type="entry name" value="exosort_XrtA"/>
    <property type="match status" value="1"/>
</dbReference>
<dbReference type="Pfam" id="PF09721">
    <property type="entry name" value="Exosortase_EpsH"/>
    <property type="match status" value="1"/>
</dbReference>
<comment type="subcellular location">
    <subcellularLocation>
        <location evidence="1">Cell membrane</location>
        <topology evidence="1">Multi-pass membrane protein</topology>
    </subcellularLocation>
</comment>
<keyword evidence="7 8" id="KW-0472">Membrane</keyword>
<feature type="transmembrane region" description="Helical" evidence="8">
    <location>
        <begin position="132"/>
        <end position="150"/>
    </location>
</feature>
<evidence type="ECO:0000313" key="11">
    <source>
        <dbReference type="Proteomes" id="UP000802098"/>
    </source>
</evidence>
<feature type="transmembrane region" description="Helical" evidence="8">
    <location>
        <begin position="106"/>
        <end position="125"/>
    </location>
</feature>
<gene>
    <name evidence="10" type="primary">xrtA</name>
    <name evidence="10" type="ORF">G7087_13665</name>
</gene>
<organism evidence="10 11">
    <name type="scientific">Rubrivivax benzoatilyticus</name>
    <dbReference type="NCBI Taxonomy" id="316997"/>
    <lineage>
        <taxon>Bacteria</taxon>
        <taxon>Pseudomonadati</taxon>
        <taxon>Pseudomonadota</taxon>
        <taxon>Betaproteobacteria</taxon>
        <taxon>Burkholderiales</taxon>
        <taxon>Sphaerotilaceae</taxon>
        <taxon>Rubrivivax</taxon>
    </lineage>
</organism>
<keyword evidence="4 8" id="KW-0812">Transmembrane</keyword>
<feature type="transmembrane region" description="Helical" evidence="8">
    <location>
        <begin position="80"/>
        <end position="100"/>
    </location>
</feature>
<dbReference type="InterPro" id="IPR013426">
    <property type="entry name" value="EpsH-like"/>
</dbReference>
<dbReference type="RefSeq" id="WP_029718581.1">
    <property type="nucleotide sequence ID" value="NZ_JAAOCD010000006.1"/>
</dbReference>
<feature type="transmembrane region" description="Helical" evidence="8">
    <location>
        <begin position="297"/>
        <end position="321"/>
    </location>
</feature>
<reference evidence="10 11" key="1">
    <citation type="submission" date="2020-03" db="EMBL/GenBank/DDBJ databases">
        <title>Rubrivivax benzoatilyticus JA2 (sequenced after 10 years sub-culturing).</title>
        <authorList>
            <person name="Gupta D."/>
            <person name="Chintalapati S."/>
            <person name="Chintalapati V.R."/>
        </authorList>
    </citation>
    <scope>NUCLEOTIDE SEQUENCE [LARGE SCALE GENOMIC DNA]</scope>
    <source>
        <strain evidence="10 11">JA2-Mal</strain>
    </source>
</reference>
<evidence type="ECO:0000256" key="2">
    <source>
        <dbReference type="ARBA" id="ARBA00022475"/>
    </source>
</evidence>
<dbReference type="Pfam" id="PF11984">
    <property type="entry name" value="DUF3485"/>
    <property type="match status" value="1"/>
</dbReference>
<name>A0ABX0HWQ8_9BURK</name>
<evidence type="ECO:0000256" key="4">
    <source>
        <dbReference type="ARBA" id="ARBA00022692"/>
    </source>
</evidence>
<evidence type="ECO:0000259" key="9">
    <source>
        <dbReference type="Pfam" id="PF11984"/>
    </source>
</evidence>
<dbReference type="InterPro" id="IPR026392">
    <property type="entry name" value="Exo/Archaeosortase_dom"/>
</dbReference>
<protein>
    <submittedName>
        <fullName evidence="10">Exosortase A</fullName>
        <ecNumber evidence="10">3.4.22.-</ecNumber>
    </submittedName>
</protein>
<keyword evidence="11" id="KW-1185">Reference proteome</keyword>
<feature type="transmembrane region" description="Helical" evidence="8">
    <location>
        <begin position="44"/>
        <end position="64"/>
    </location>
</feature>
<keyword evidence="5 10" id="KW-0378">Hydrolase</keyword>
<keyword evidence="3" id="KW-0645">Protease</keyword>
<dbReference type="InterPro" id="IPR017540">
    <property type="entry name" value="Exosortase-1"/>
</dbReference>
<evidence type="ECO:0000256" key="3">
    <source>
        <dbReference type="ARBA" id="ARBA00022670"/>
    </source>
</evidence>
<feature type="transmembrane region" description="Helical" evidence="8">
    <location>
        <begin position="12"/>
        <end position="32"/>
    </location>
</feature>
<dbReference type="EC" id="3.4.22.-" evidence="10"/>
<dbReference type="NCBIfam" id="TIGR02602">
    <property type="entry name" value="8TM_EpsH"/>
    <property type="match status" value="1"/>
</dbReference>
<accession>A0ABX0HWQ8</accession>
<dbReference type="NCBIfam" id="TIGR02914">
    <property type="entry name" value="EpsI_fam"/>
    <property type="match status" value="1"/>
</dbReference>
<dbReference type="NCBIfam" id="TIGR04178">
    <property type="entry name" value="exo_archaeo"/>
    <property type="match status" value="1"/>
</dbReference>
<dbReference type="EMBL" id="JAAOCD010000006">
    <property type="protein sequence ID" value="NHK99428.1"/>
    <property type="molecule type" value="Genomic_DNA"/>
</dbReference>
<evidence type="ECO:0000256" key="7">
    <source>
        <dbReference type="ARBA" id="ARBA00023136"/>
    </source>
</evidence>
<sequence>MSAVPAPLPRATPWPPALAAFGLLLAAVGWFYRDTALAMAEVWWRSDTFAHCMLVPPIVLWLVWRKRAELAALAPRPQPWLLLPMLALAALWLLAELVAVNAAEQFAFVATLVLAVPAVLGLAVARRILFPLLFLFLAVPFGEFALPMMMEWTADFVVGALQLTGVPVYREGQSFVIPSGSWSVIDECSGIRYLMASFMVGSLFAYLSYRSWRRRAVFMALSIAVPIVANWLRAYLIVMLAHLSGNKIAVGVDHLLYGWVFFGVIILVMFFVGARWSEPEAAPAPGPRGAAPAAGAWRPVAATAAAVALVALLPHGLLALLQRAEGAAAPAQLVLPQALGDWTQATPPAADWTPAFDDGALRVRSGYAGPAGLVGVHVDYYRGQSDTRKIVSSQHLLVGMQDTQWAIPAHGARRIELDGRPLVLRRSEILSRVSLSGADQRRIVVWRLYWVDGRFLGGDVETKLAGALARLAGRGDEGAALLLYADAGDPAASDAAIEAFLRAQLTPLGTLLQRVHDTR</sequence>
<evidence type="ECO:0000256" key="1">
    <source>
        <dbReference type="ARBA" id="ARBA00004651"/>
    </source>
</evidence>
<feature type="transmembrane region" description="Helical" evidence="8">
    <location>
        <begin position="216"/>
        <end position="236"/>
    </location>
</feature>
<dbReference type="InterPro" id="IPR019127">
    <property type="entry name" value="Exosortase"/>
</dbReference>
<feature type="domain" description="Methanolan biosynthesis EpsI" evidence="9">
    <location>
        <begin position="305"/>
        <end position="508"/>
    </location>
</feature>
<dbReference type="InterPro" id="IPR014263">
    <property type="entry name" value="Methanolan_biosynth_EpsI"/>
</dbReference>
<keyword evidence="2" id="KW-1003">Cell membrane</keyword>
<evidence type="ECO:0000313" key="10">
    <source>
        <dbReference type="EMBL" id="NHK99428.1"/>
    </source>
</evidence>
<evidence type="ECO:0000256" key="5">
    <source>
        <dbReference type="ARBA" id="ARBA00022801"/>
    </source>
</evidence>
<feature type="transmembrane region" description="Helical" evidence="8">
    <location>
        <begin position="256"/>
        <end position="276"/>
    </location>
</feature>
<evidence type="ECO:0000256" key="6">
    <source>
        <dbReference type="ARBA" id="ARBA00022989"/>
    </source>
</evidence>
<dbReference type="Proteomes" id="UP000802098">
    <property type="component" value="Unassembled WGS sequence"/>
</dbReference>